<reference evidence="1" key="2">
    <citation type="submission" date="2021-10" db="EMBL/GenBank/DDBJ databases">
        <title>Phylogenomics reveals ancestral predisposition of the termite-cultivated fungus Termitomyces towards a domesticated lifestyle.</title>
        <authorList>
            <person name="Auxier B."/>
            <person name="Grum-Grzhimaylo A."/>
            <person name="Cardenas M.E."/>
            <person name="Lodge J.D."/>
            <person name="Laessoe T."/>
            <person name="Pedersen O."/>
            <person name="Smith M.E."/>
            <person name="Kuyper T.W."/>
            <person name="Franco-Molano E.A."/>
            <person name="Baroni T.J."/>
            <person name="Aanen D.K."/>
        </authorList>
    </citation>
    <scope>NUCLEOTIDE SEQUENCE</scope>
    <source>
        <strain evidence="1">D49</strain>
    </source>
</reference>
<evidence type="ECO:0000313" key="2">
    <source>
        <dbReference type="Proteomes" id="UP000717328"/>
    </source>
</evidence>
<dbReference type="Proteomes" id="UP000717328">
    <property type="component" value="Unassembled WGS sequence"/>
</dbReference>
<dbReference type="OrthoDB" id="2803426at2759"/>
<protein>
    <submittedName>
        <fullName evidence="1">Uncharacterized protein</fullName>
    </submittedName>
</protein>
<dbReference type="AlphaFoldDB" id="A0A9P7GDX4"/>
<name>A0A9P7GDX4_9AGAR</name>
<reference evidence="1" key="1">
    <citation type="submission" date="2021-02" db="EMBL/GenBank/DDBJ databases">
        <authorList>
            <person name="Nieuwenhuis M."/>
            <person name="Van De Peppel L.J.J."/>
        </authorList>
    </citation>
    <scope>NUCLEOTIDE SEQUENCE</scope>
    <source>
        <strain evidence="1">D49</strain>
    </source>
</reference>
<accession>A0A9P7GDX4</accession>
<dbReference type="EMBL" id="JABCKI010002030">
    <property type="protein sequence ID" value="KAG5647540.1"/>
    <property type="molecule type" value="Genomic_DNA"/>
</dbReference>
<proteinExistence type="predicted"/>
<evidence type="ECO:0000313" key="1">
    <source>
        <dbReference type="EMBL" id="KAG5647540.1"/>
    </source>
</evidence>
<gene>
    <name evidence="1" type="ORF">H0H81_007607</name>
</gene>
<sequence>MLTVIQVSPKTTWCASILRKLVRYNSCSSIICKLSLASVHQKAIKDVKDAPAPLSVSNDPPQFKSEQHKHPIYNGRPADRKGPPIAIYHSTFAKLKDNLQRLDKVNDPLERARVDFAAKLCVASSDIYISKNDHINNTFSHLAALLEVELKPKVDTRNNGQRVTEIDALVESNEGKKPAVIVQVVRATLRHKDILGHHYK</sequence>
<comment type="caution">
    <text evidence="1">The sequence shown here is derived from an EMBL/GenBank/DDBJ whole genome shotgun (WGS) entry which is preliminary data.</text>
</comment>
<keyword evidence="2" id="KW-1185">Reference proteome</keyword>
<organism evidence="1 2">
    <name type="scientific">Sphagnurus paluster</name>
    <dbReference type="NCBI Taxonomy" id="117069"/>
    <lineage>
        <taxon>Eukaryota</taxon>
        <taxon>Fungi</taxon>
        <taxon>Dikarya</taxon>
        <taxon>Basidiomycota</taxon>
        <taxon>Agaricomycotina</taxon>
        <taxon>Agaricomycetes</taxon>
        <taxon>Agaricomycetidae</taxon>
        <taxon>Agaricales</taxon>
        <taxon>Tricholomatineae</taxon>
        <taxon>Lyophyllaceae</taxon>
        <taxon>Sphagnurus</taxon>
    </lineage>
</organism>